<feature type="zinc finger region" description="TRAF-type" evidence="4">
    <location>
        <begin position="166"/>
        <end position="210"/>
    </location>
</feature>
<feature type="zinc finger region" description="TRAF-type" evidence="4">
    <location>
        <begin position="111"/>
        <end position="155"/>
    </location>
</feature>
<evidence type="ECO:0000256" key="5">
    <source>
        <dbReference type="SAM" id="Coils"/>
    </source>
</evidence>
<dbReference type="InterPro" id="IPR001293">
    <property type="entry name" value="Znf_TRAF"/>
</dbReference>
<dbReference type="GO" id="GO:0043122">
    <property type="term" value="P:regulation of canonical NF-kappaB signal transduction"/>
    <property type="evidence" value="ECO:0007669"/>
    <property type="project" value="TreeGrafter"/>
</dbReference>
<name>A0A0G4IFQ6_9ALVE</name>
<dbReference type="SUPFAM" id="SSF49599">
    <property type="entry name" value="TRAF domain-like"/>
    <property type="match status" value="2"/>
</dbReference>
<dbReference type="GO" id="GO:0008270">
    <property type="term" value="F:zinc ion binding"/>
    <property type="evidence" value="ECO:0007669"/>
    <property type="project" value="UniProtKB-KW"/>
</dbReference>
<evidence type="ECO:0000259" key="6">
    <source>
        <dbReference type="PROSITE" id="PS50089"/>
    </source>
</evidence>
<evidence type="ECO:0000313" key="8">
    <source>
        <dbReference type="EMBL" id="CEM56136.1"/>
    </source>
</evidence>
<dbReference type="PhylomeDB" id="A0A0G4IFQ6"/>
<evidence type="ECO:0000256" key="4">
    <source>
        <dbReference type="PROSITE-ProRule" id="PRU00207"/>
    </source>
</evidence>
<reference evidence="8" key="1">
    <citation type="submission" date="2014-11" db="EMBL/GenBank/DDBJ databases">
        <authorList>
            <person name="Otto D Thomas"/>
            <person name="Naeem Raeece"/>
        </authorList>
    </citation>
    <scope>NUCLEOTIDE SEQUENCE</scope>
</reference>
<dbReference type="InterPro" id="IPR013083">
    <property type="entry name" value="Znf_RING/FYVE/PHD"/>
</dbReference>
<keyword evidence="5" id="KW-0175">Coiled coil</keyword>
<keyword evidence="3 4" id="KW-0862">Zinc</keyword>
<dbReference type="Pfam" id="PF02176">
    <property type="entry name" value="zf-TRAF"/>
    <property type="match status" value="1"/>
</dbReference>
<evidence type="ECO:0000256" key="2">
    <source>
        <dbReference type="ARBA" id="ARBA00022771"/>
    </source>
</evidence>
<feature type="domain" description="TRAF-type" evidence="7">
    <location>
        <begin position="111"/>
        <end position="155"/>
    </location>
</feature>
<dbReference type="InterPro" id="IPR001841">
    <property type="entry name" value="Znf_RING"/>
</dbReference>
<keyword evidence="2 4" id="KW-0863">Zinc-finger</keyword>
<evidence type="ECO:0000256" key="3">
    <source>
        <dbReference type="ARBA" id="ARBA00022833"/>
    </source>
</evidence>
<feature type="domain" description="TRAF-type" evidence="7">
    <location>
        <begin position="166"/>
        <end position="210"/>
    </location>
</feature>
<protein>
    <recommendedName>
        <fullName evidence="9">RING-type domain-containing protein</fullName>
    </recommendedName>
</protein>
<evidence type="ECO:0000256" key="1">
    <source>
        <dbReference type="ARBA" id="ARBA00022723"/>
    </source>
</evidence>
<dbReference type="SUPFAM" id="SSF57850">
    <property type="entry name" value="RING/U-box"/>
    <property type="match status" value="1"/>
</dbReference>
<feature type="domain" description="RING-type" evidence="6">
    <location>
        <begin position="28"/>
        <end position="68"/>
    </location>
</feature>
<evidence type="ECO:0008006" key="9">
    <source>
        <dbReference type="Google" id="ProtNLM"/>
    </source>
</evidence>
<sequence>MTSVEAVVAVTLSSSDAVDTHAAEEFACPQCLQIVSDPFSANCAGCHMFCRPCGESLLDGNLPCPSCREGFTHLGHPPAQVTKLLETMRWHCVHRDTGCSFIGRRKELTNHLRMECKKQIVTCNFPECGVKLKREELGIHKNSCRYRPVLCDFCRKSISFAAEEKHLEDCVGYPVECPNMCGEKPARGKMDHHLARECLEALVRCPVETCGVLMLPRKELEGHVTDPEATSEHISWMLKELGRLGEERDILSKEVEELRSDLDTRLVEKRNMQTEMLRLRDEEQKRTADVDSAHREAEMRIQRLEKANEELREQLQREREKDARTVIVRFSDFEARSLVAKGGEEMESTDFDFQGSRFFLRLQPDAPFTQMPLSSSSSSATTESQEAQPENLKFASLFLCRRDDYRQDLRFSVTVVRGETEKHFRWKNPRSRASWGELCFCLKEELMEAARRTEGKFLELRVRMSADGNLWS</sequence>
<keyword evidence="1 4" id="KW-0479">Metal-binding</keyword>
<dbReference type="Gene3D" id="3.30.40.10">
    <property type="entry name" value="Zinc/RING finger domain, C3HC4 (zinc finger)"/>
    <property type="match status" value="3"/>
</dbReference>
<feature type="coiled-coil region" evidence="5">
    <location>
        <begin position="290"/>
        <end position="324"/>
    </location>
</feature>
<dbReference type="AlphaFoldDB" id="A0A0G4IFQ6"/>
<dbReference type="EMBL" id="CDMZ01005946">
    <property type="protein sequence ID" value="CEM56136.1"/>
    <property type="molecule type" value="Genomic_DNA"/>
</dbReference>
<evidence type="ECO:0000259" key="7">
    <source>
        <dbReference type="PROSITE" id="PS50145"/>
    </source>
</evidence>
<dbReference type="VEuPathDB" id="CryptoDB:Cvel_14108"/>
<dbReference type="PROSITE" id="PS50145">
    <property type="entry name" value="ZF_TRAF"/>
    <property type="match status" value="2"/>
</dbReference>
<dbReference type="PROSITE" id="PS50089">
    <property type="entry name" value="ZF_RING_2"/>
    <property type="match status" value="1"/>
</dbReference>
<organism evidence="8">
    <name type="scientific">Chromera velia CCMP2878</name>
    <dbReference type="NCBI Taxonomy" id="1169474"/>
    <lineage>
        <taxon>Eukaryota</taxon>
        <taxon>Sar</taxon>
        <taxon>Alveolata</taxon>
        <taxon>Colpodellida</taxon>
        <taxon>Chromeraceae</taxon>
        <taxon>Chromera</taxon>
    </lineage>
</organism>
<proteinExistence type="predicted"/>
<dbReference type="PANTHER" id="PTHR10131">
    <property type="entry name" value="TNF RECEPTOR ASSOCIATED FACTOR"/>
    <property type="match status" value="1"/>
</dbReference>
<dbReference type="PANTHER" id="PTHR10131:SF94">
    <property type="entry name" value="TNF RECEPTOR-ASSOCIATED FACTOR 4"/>
    <property type="match status" value="1"/>
</dbReference>
<gene>
    <name evidence="8" type="ORF">Cvel_14108</name>
</gene>
<accession>A0A0G4IFQ6</accession>